<organism evidence="1 2">
    <name type="scientific">Stylosanthes scabra</name>
    <dbReference type="NCBI Taxonomy" id="79078"/>
    <lineage>
        <taxon>Eukaryota</taxon>
        <taxon>Viridiplantae</taxon>
        <taxon>Streptophyta</taxon>
        <taxon>Embryophyta</taxon>
        <taxon>Tracheophyta</taxon>
        <taxon>Spermatophyta</taxon>
        <taxon>Magnoliopsida</taxon>
        <taxon>eudicotyledons</taxon>
        <taxon>Gunneridae</taxon>
        <taxon>Pentapetalae</taxon>
        <taxon>rosids</taxon>
        <taxon>fabids</taxon>
        <taxon>Fabales</taxon>
        <taxon>Fabaceae</taxon>
        <taxon>Papilionoideae</taxon>
        <taxon>50 kb inversion clade</taxon>
        <taxon>dalbergioids sensu lato</taxon>
        <taxon>Dalbergieae</taxon>
        <taxon>Pterocarpus clade</taxon>
        <taxon>Stylosanthes</taxon>
    </lineage>
</organism>
<sequence>MRKRHCWFAGVWNCWRLEHDVTETEVVEHGAAGTALAWRHGAAMGGGGQGWCVCFVLAKG</sequence>
<proteinExistence type="predicted"/>
<gene>
    <name evidence="1" type="ORF">PIB30_086999</name>
</gene>
<name>A0ABU6US49_9FABA</name>
<accession>A0ABU6US49</accession>
<comment type="caution">
    <text evidence="1">The sequence shown here is derived from an EMBL/GenBank/DDBJ whole genome shotgun (WGS) entry which is preliminary data.</text>
</comment>
<protein>
    <submittedName>
        <fullName evidence="1">Uncharacterized protein</fullName>
    </submittedName>
</protein>
<keyword evidence="2" id="KW-1185">Reference proteome</keyword>
<dbReference type="Proteomes" id="UP001341840">
    <property type="component" value="Unassembled WGS sequence"/>
</dbReference>
<evidence type="ECO:0000313" key="2">
    <source>
        <dbReference type="Proteomes" id="UP001341840"/>
    </source>
</evidence>
<dbReference type="EMBL" id="JASCZI010122342">
    <property type="protein sequence ID" value="MED6164161.1"/>
    <property type="molecule type" value="Genomic_DNA"/>
</dbReference>
<evidence type="ECO:0000313" key="1">
    <source>
        <dbReference type="EMBL" id="MED6164161.1"/>
    </source>
</evidence>
<feature type="non-terminal residue" evidence="1">
    <location>
        <position position="60"/>
    </location>
</feature>
<reference evidence="1 2" key="1">
    <citation type="journal article" date="2023" name="Plants (Basel)">
        <title>Bridging the Gap: Combining Genomics and Transcriptomics Approaches to Understand Stylosanthes scabra, an Orphan Legume from the Brazilian Caatinga.</title>
        <authorList>
            <person name="Ferreira-Neto J.R.C."/>
            <person name="da Silva M.D."/>
            <person name="Binneck E."/>
            <person name="de Melo N.F."/>
            <person name="da Silva R.H."/>
            <person name="de Melo A.L.T.M."/>
            <person name="Pandolfi V."/>
            <person name="Bustamante F.O."/>
            <person name="Brasileiro-Vidal A.C."/>
            <person name="Benko-Iseppon A.M."/>
        </authorList>
    </citation>
    <scope>NUCLEOTIDE SEQUENCE [LARGE SCALE GENOMIC DNA]</scope>
    <source>
        <tissue evidence="1">Leaves</tissue>
    </source>
</reference>